<evidence type="ECO:0000313" key="1">
    <source>
        <dbReference type="EMBL" id="SDE28446.1"/>
    </source>
</evidence>
<protein>
    <submittedName>
        <fullName evidence="1">Uncharacterized protein</fullName>
    </submittedName>
</protein>
<dbReference type="RefSeq" id="WP_090860949.1">
    <property type="nucleotide sequence ID" value="NZ_FMZM01000018.1"/>
</dbReference>
<evidence type="ECO:0000313" key="2">
    <source>
        <dbReference type="Proteomes" id="UP000199034"/>
    </source>
</evidence>
<sequence length="535" mass="59154">MRRTIAAAVVAVATAFTLLPAQAATADGDVLQPAEAASPATDDQADQADQALTTVRDLLAGKGTTAERRSGGTEQAGSPDLTLAMRDLFVALPRLDADQRKEAEALMARPTDGANDRLGDGYTVPSRRSCGGNFCVHYVTSTADAAPSSSWVRYTLGTMNKVWKHEVRRLGYRKPLSDRAAGSSRNGGNGKFDIYLKDLGSRGLYGYCVPEFRLVGAKYRWRATAYCVLDNDFARAQFGTAPKPTLQVTAAHEFFHAVQFSYDYGEDRWFMESTATWMEERYADRVNDNRQYLRSSQIRAPHVPLDTFTGRGSFQYANWAFWEYLSERYGNRIVRDVWVSTAPRGKRNTYALGALKKQLRRHGGFARVFAAYSAGNAFPSRTYSEGRRWPSPALAGSAVLSRKSPARAGTLTLNHLSSGHLRLRPDKGLRSKRWKLKVKVDGPSRKASPAAVVTVQLRNGRLVRKTVRLNRNGKGQTKVSFSRRTVRSVTVTAVNASTRFSCYRASPSADPQFSCQGIPRDDRKPFAIKVAAVPR</sequence>
<dbReference type="STRING" id="1045774.SAMN05421872_11883"/>
<keyword evidence="2" id="KW-1185">Reference proteome</keyword>
<gene>
    <name evidence="1" type="ORF">SAMN05421872_11883</name>
</gene>
<dbReference type="Proteomes" id="UP000199034">
    <property type="component" value="Unassembled WGS sequence"/>
</dbReference>
<dbReference type="EMBL" id="FMZM01000018">
    <property type="protein sequence ID" value="SDE28446.1"/>
    <property type="molecule type" value="Genomic_DNA"/>
</dbReference>
<name>A0A1G7BPU0_9ACTN</name>
<organism evidence="1 2">
    <name type="scientific">Nocardioides lianchengensis</name>
    <dbReference type="NCBI Taxonomy" id="1045774"/>
    <lineage>
        <taxon>Bacteria</taxon>
        <taxon>Bacillati</taxon>
        <taxon>Actinomycetota</taxon>
        <taxon>Actinomycetes</taxon>
        <taxon>Propionibacteriales</taxon>
        <taxon>Nocardioidaceae</taxon>
        <taxon>Nocardioides</taxon>
    </lineage>
</organism>
<reference evidence="1 2" key="1">
    <citation type="submission" date="2016-10" db="EMBL/GenBank/DDBJ databases">
        <authorList>
            <person name="de Groot N.N."/>
        </authorList>
    </citation>
    <scope>NUCLEOTIDE SEQUENCE [LARGE SCALE GENOMIC DNA]</scope>
    <source>
        <strain evidence="1 2">CGMCC 4.6858</strain>
    </source>
</reference>
<proteinExistence type="predicted"/>
<dbReference type="AlphaFoldDB" id="A0A1G7BPU0"/>
<dbReference type="OrthoDB" id="2079373at2"/>
<accession>A0A1G7BPU0</accession>
<dbReference type="NCBIfam" id="NF045524">
    <property type="entry name" value="MXAN_6640_HExxH"/>
    <property type="match status" value="1"/>
</dbReference>